<evidence type="ECO:0000313" key="2">
    <source>
        <dbReference type="Proteomes" id="UP001200430"/>
    </source>
</evidence>
<comment type="caution">
    <text evidence="1">The sequence shown here is derived from an EMBL/GenBank/DDBJ whole genome shotgun (WGS) entry which is preliminary data.</text>
</comment>
<proteinExistence type="predicted"/>
<accession>A0ABS9EJG5</accession>
<evidence type="ECO:0000313" key="1">
    <source>
        <dbReference type="EMBL" id="MCF4141300.1"/>
    </source>
</evidence>
<protein>
    <submittedName>
        <fullName evidence="1">Uncharacterized protein</fullName>
    </submittedName>
</protein>
<sequence length="142" mass="16001">MQQISLDEILSAVLSRMDGLAASEENLKSKFNIMGRVLYRKGLLSDQDVIDAIKDEHRLLVELGALKEEPDEEMVQAIADSMLQWLKGDVEAIKESMKVYEEKMRQAIAKEERKPRIDVAPSSALKQLDQMSGNKKGSKLIL</sequence>
<dbReference type="RefSeq" id="WP_236097629.1">
    <property type="nucleotide sequence ID" value="NZ_JAKGUD010000001.1"/>
</dbReference>
<organism evidence="1 2">
    <name type="scientific">Dethiosulfovibrio marinus</name>
    <dbReference type="NCBI Taxonomy" id="133532"/>
    <lineage>
        <taxon>Bacteria</taxon>
        <taxon>Thermotogati</taxon>
        <taxon>Synergistota</taxon>
        <taxon>Synergistia</taxon>
        <taxon>Synergistales</taxon>
        <taxon>Dethiosulfovibrionaceae</taxon>
        <taxon>Dethiosulfovibrio</taxon>
    </lineage>
</organism>
<gene>
    <name evidence="1" type="ORF">L2W38_00505</name>
</gene>
<reference evidence="1 2" key="1">
    <citation type="submission" date="2022-01" db="EMBL/GenBank/DDBJ databases">
        <title>Dethiosulfovibrio faecalis sp. nov., a novel proteolytic, non-sulfur-reducing bacterium isolated from a marine aquaculture solid waste bioreactor.</title>
        <authorList>
            <person name="Grabowski S."/>
            <person name="Apolinario E."/>
            <person name="Schneider N."/>
            <person name="Marshall C.W."/>
            <person name="Sowers K.R."/>
        </authorList>
    </citation>
    <scope>NUCLEOTIDE SEQUENCE [LARGE SCALE GENOMIC DNA]</scope>
    <source>
        <strain evidence="1 2">DSM 12537</strain>
    </source>
</reference>
<keyword evidence="2" id="KW-1185">Reference proteome</keyword>
<dbReference type="EMBL" id="JAKGUD010000001">
    <property type="protein sequence ID" value="MCF4141300.1"/>
    <property type="molecule type" value="Genomic_DNA"/>
</dbReference>
<dbReference type="Proteomes" id="UP001200430">
    <property type="component" value="Unassembled WGS sequence"/>
</dbReference>
<name>A0ABS9EJG5_9BACT</name>